<evidence type="ECO:0000256" key="6">
    <source>
        <dbReference type="ARBA" id="ARBA00023136"/>
    </source>
</evidence>
<dbReference type="SUPFAM" id="SSF144091">
    <property type="entry name" value="Rhomboid-like"/>
    <property type="match status" value="1"/>
</dbReference>
<evidence type="ECO:0000313" key="8">
    <source>
        <dbReference type="EMBL" id="KAK7202029.1"/>
    </source>
</evidence>
<dbReference type="GO" id="GO:0006950">
    <property type="term" value="P:response to stress"/>
    <property type="evidence" value="ECO:0007669"/>
    <property type="project" value="UniProtKB-ARBA"/>
</dbReference>
<keyword evidence="5 7" id="KW-1133">Transmembrane helix</keyword>
<keyword evidence="3 7" id="KW-0812">Transmembrane</keyword>
<dbReference type="GO" id="GO:0005789">
    <property type="term" value="C:endoplasmic reticulum membrane"/>
    <property type="evidence" value="ECO:0007669"/>
    <property type="project" value="UniProtKB-SubCell"/>
</dbReference>
<comment type="function">
    <text evidence="7">May be involved in the degradation of misfolded endoplasmic reticulum (ER) luminal proteins.</text>
</comment>
<evidence type="ECO:0000256" key="4">
    <source>
        <dbReference type="ARBA" id="ARBA00022824"/>
    </source>
</evidence>
<organism evidence="8 9">
    <name type="scientific">Novymonas esmeraldas</name>
    <dbReference type="NCBI Taxonomy" id="1808958"/>
    <lineage>
        <taxon>Eukaryota</taxon>
        <taxon>Discoba</taxon>
        <taxon>Euglenozoa</taxon>
        <taxon>Kinetoplastea</taxon>
        <taxon>Metakinetoplastina</taxon>
        <taxon>Trypanosomatida</taxon>
        <taxon>Trypanosomatidae</taxon>
        <taxon>Novymonas</taxon>
    </lineage>
</organism>
<keyword evidence="4 7" id="KW-0256">Endoplasmic reticulum</keyword>
<reference evidence="8 9" key="1">
    <citation type="journal article" date="2021" name="MBio">
        <title>A New Model Trypanosomatid, Novymonas esmeraldas: Genomic Perception of Its 'Candidatus Pandoraea novymonadis' Endosymbiont.</title>
        <authorList>
            <person name="Zakharova A."/>
            <person name="Saura A."/>
            <person name="Butenko A."/>
            <person name="Podesvova L."/>
            <person name="Warmusova S."/>
            <person name="Kostygov A.Y."/>
            <person name="Nenarokova A."/>
            <person name="Lukes J."/>
            <person name="Opperdoes F.R."/>
            <person name="Yurchenko V."/>
        </authorList>
    </citation>
    <scope>NUCLEOTIDE SEQUENCE [LARGE SCALE GENOMIC DNA]</scope>
    <source>
        <strain evidence="8 9">E262AT.01</strain>
    </source>
</reference>
<protein>
    <recommendedName>
        <fullName evidence="7">Derlin</fullName>
    </recommendedName>
</protein>
<evidence type="ECO:0000313" key="9">
    <source>
        <dbReference type="Proteomes" id="UP001430356"/>
    </source>
</evidence>
<feature type="transmembrane region" description="Helical" evidence="7">
    <location>
        <begin position="12"/>
        <end position="39"/>
    </location>
</feature>
<evidence type="ECO:0000256" key="3">
    <source>
        <dbReference type="ARBA" id="ARBA00022692"/>
    </source>
</evidence>
<comment type="similarity">
    <text evidence="2 7">Belongs to the derlin family.</text>
</comment>
<evidence type="ECO:0000256" key="2">
    <source>
        <dbReference type="ARBA" id="ARBA00008917"/>
    </source>
</evidence>
<dbReference type="InterPro" id="IPR007599">
    <property type="entry name" value="DER1"/>
</dbReference>
<dbReference type="AlphaFoldDB" id="A0AAW0F7S0"/>
<evidence type="ECO:0000256" key="7">
    <source>
        <dbReference type="RuleBase" id="RU363059"/>
    </source>
</evidence>
<dbReference type="Proteomes" id="UP001430356">
    <property type="component" value="Unassembled WGS sequence"/>
</dbReference>
<dbReference type="Pfam" id="PF04511">
    <property type="entry name" value="DER1"/>
    <property type="match status" value="1"/>
</dbReference>
<comment type="caution">
    <text evidence="8">The sequence shown here is derived from an EMBL/GenBank/DDBJ whole genome shotgun (WGS) entry which is preliminary data.</text>
</comment>
<feature type="transmembrane region" description="Helical" evidence="7">
    <location>
        <begin position="141"/>
        <end position="160"/>
    </location>
</feature>
<keyword evidence="9" id="KW-1185">Reference proteome</keyword>
<feature type="transmembrane region" description="Helical" evidence="7">
    <location>
        <begin position="59"/>
        <end position="80"/>
    </location>
</feature>
<name>A0AAW0F7S0_9TRYP</name>
<gene>
    <name evidence="8" type="ORF">NESM_000271200</name>
</gene>
<dbReference type="EMBL" id="JAECZO010000023">
    <property type="protein sequence ID" value="KAK7202029.1"/>
    <property type="molecule type" value="Genomic_DNA"/>
</dbReference>
<proteinExistence type="inferred from homology"/>
<evidence type="ECO:0000256" key="5">
    <source>
        <dbReference type="ARBA" id="ARBA00022989"/>
    </source>
</evidence>
<accession>A0AAW0F7S0</accession>
<comment type="subcellular location">
    <subcellularLocation>
        <location evidence="1 7">Endoplasmic reticulum membrane</location>
        <topology evidence="1 7">Multi-pass membrane protein</topology>
    </subcellularLocation>
</comment>
<feature type="transmembrane region" description="Helical" evidence="7">
    <location>
        <begin position="92"/>
        <end position="113"/>
    </location>
</feature>
<dbReference type="InterPro" id="IPR035952">
    <property type="entry name" value="Rhomboid-like_sf"/>
</dbReference>
<evidence type="ECO:0000256" key="1">
    <source>
        <dbReference type="ARBA" id="ARBA00004477"/>
    </source>
</evidence>
<dbReference type="PANTHER" id="PTHR11009">
    <property type="entry name" value="DER1-LIKE PROTEIN, DERLIN"/>
    <property type="match status" value="1"/>
</dbReference>
<keyword evidence="6 7" id="KW-0472">Membrane</keyword>
<sequence>MNHIFENILRETPVTTVVCGLMGIFGVLSSLGVIHPLYLALIPSMVFKEHQYWRLLTNFFYVGPISAHCIMEIQWIYLISSRLEAQYYHRRATDYVFLLFVIGCSLLGLRFTSVVDVPYLSYVLGTCMTYIMSRLFNDMQVAIFFVIPVPMRLLPFVFMIMNTMVSGITNEVFGNLLGHILWYLLEVLPRITGCSPLRIQWFFERAFAAAGRQVT</sequence>